<sequence length="107" mass="11812">MESSVAVGPSIFMEGNRWTESPLKVERERERAMVLESLAVGQRKHSVLVVEASWNLSPIGDKTEVDSLTAYHLTNSISDGSNFSSPRPQSFLQISHLIVTWAGKKGN</sequence>
<keyword evidence="2" id="KW-1185">Reference proteome</keyword>
<name>A0AAD6LAI7_9ROSI</name>
<reference evidence="1 2" key="1">
    <citation type="journal article" date="2023" name="Mol. Ecol. Resour.">
        <title>Chromosome-level genome assembly of a triploid poplar Populus alba 'Berolinensis'.</title>
        <authorList>
            <person name="Chen S."/>
            <person name="Yu Y."/>
            <person name="Wang X."/>
            <person name="Wang S."/>
            <person name="Zhang T."/>
            <person name="Zhou Y."/>
            <person name="He R."/>
            <person name="Meng N."/>
            <person name="Wang Y."/>
            <person name="Liu W."/>
            <person name="Liu Z."/>
            <person name="Liu J."/>
            <person name="Guo Q."/>
            <person name="Huang H."/>
            <person name="Sederoff R.R."/>
            <person name="Wang G."/>
            <person name="Qu G."/>
            <person name="Chen S."/>
        </authorList>
    </citation>
    <scope>NUCLEOTIDE SEQUENCE [LARGE SCALE GENOMIC DNA]</scope>
    <source>
        <strain evidence="1">SC-2020</strain>
    </source>
</reference>
<organism evidence="1 2">
    <name type="scientific">Populus alba x Populus x berolinensis</name>
    <dbReference type="NCBI Taxonomy" id="444605"/>
    <lineage>
        <taxon>Eukaryota</taxon>
        <taxon>Viridiplantae</taxon>
        <taxon>Streptophyta</taxon>
        <taxon>Embryophyta</taxon>
        <taxon>Tracheophyta</taxon>
        <taxon>Spermatophyta</taxon>
        <taxon>Magnoliopsida</taxon>
        <taxon>eudicotyledons</taxon>
        <taxon>Gunneridae</taxon>
        <taxon>Pentapetalae</taxon>
        <taxon>rosids</taxon>
        <taxon>fabids</taxon>
        <taxon>Malpighiales</taxon>
        <taxon>Salicaceae</taxon>
        <taxon>Saliceae</taxon>
        <taxon>Populus</taxon>
    </lineage>
</organism>
<dbReference type="EMBL" id="JAQIZT010000018">
    <property type="protein sequence ID" value="KAJ6956989.1"/>
    <property type="molecule type" value="Genomic_DNA"/>
</dbReference>
<proteinExistence type="predicted"/>
<evidence type="ECO:0000313" key="1">
    <source>
        <dbReference type="EMBL" id="KAJ6956989.1"/>
    </source>
</evidence>
<accession>A0AAD6LAI7</accession>
<evidence type="ECO:0000313" key="2">
    <source>
        <dbReference type="Proteomes" id="UP001164929"/>
    </source>
</evidence>
<comment type="caution">
    <text evidence="1">The sequence shown here is derived from an EMBL/GenBank/DDBJ whole genome shotgun (WGS) entry which is preliminary data.</text>
</comment>
<gene>
    <name evidence="1" type="ORF">NC653_039035</name>
</gene>
<protein>
    <submittedName>
        <fullName evidence="1">Uncharacterized protein</fullName>
    </submittedName>
</protein>
<dbReference type="AlphaFoldDB" id="A0AAD6LAI7"/>
<dbReference type="Proteomes" id="UP001164929">
    <property type="component" value="Chromosome 18"/>
</dbReference>